<comment type="caution">
    <text evidence="2">The sequence shown here is derived from an EMBL/GenBank/DDBJ whole genome shotgun (WGS) entry which is preliminary data.</text>
</comment>
<sequence>MSRLLSKPAGLLAAAGLVLAATAGPAAAAGTADITDLGPASLSAAIVTGALAGDHAYVVSRGVTPANLGVLDRTTGTVSTHPLPSSQGAWASAVSGGQMYVATYLPPVVYRVGSDGSNTKIAAPASLQYFYDLTAAPDGLLVGGGYPNGHTYTIDPATGAVRDLGQAYPGEQYVRSVAADDTTLYVGVGSHAHLMAIDRATGAKSDILPAALRDDSFVYDLATNETYVVAAMVPSGRVAIIDKHDPANFRIVQPAPGVVGGADAVTLAGGSAYVTVRPTAEVLQLYLASGAVQSLGQATPGEETRNLYVEDGKLIGFSGSGIMWTKPLPSGDFGVVDLQQAGLTPGAELPLSVVTNGSTVLVGGNFGAQLHDLAAGTSRRIRIGGEIKTGVAAGNTAYVAVYPTGTVDTVDLRTGAVRNLSTLGHAQIRPRDLTRSDGKVYVGTQPDYGLFGGALSIVDERTGATDVYRDVVPDQSISSVAVAGGVAYLGSEIYGGLGTTPRAKEAVLSFFDLASRTVSRTLVPVPGAPRIQDLVVVGRRLVGVTSTGVLFEVDRATGQVTRTAKLSTAGGQLQLAGNQLTFVDGNQVLRIDAAGWQPTTLATGLKSSVAGEAQGALDPRARSLYTIRETNLVRVPVR</sequence>
<dbReference type="Proteomes" id="UP000291144">
    <property type="component" value="Unassembled WGS sequence"/>
</dbReference>
<name>A0A4R0KN91_9ACTN</name>
<accession>A0A4R0KN91</accession>
<feature type="signal peptide" evidence="1">
    <location>
        <begin position="1"/>
        <end position="28"/>
    </location>
</feature>
<evidence type="ECO:0000256" key="1">
    <source>
        <dbReference type="SAM" id="SignalP"/>
    </source>
</evidence>
<dbReference type="OrthoDB" id="57332at2"/>
<keyword evidence="3" id="KW-1185">Reference proteome</keyword>
<evidence type="ECO:0000313" key="3">
    <source>
        <dbReference type="Proteomes" id="UP000291144"/>
    </source>
</evidence>
<proteinExistence type="predicted"/>
<gene>
    <name evidence="2" type="ORF">E0H73_16295</name>
</gene>
<dbReference type="AlphaFoldDB" id="A0A4R0KN91"/>
<evidence type="ECO:0008006" key="4">
    <source>
        <dbReference type="Google" id="ProtNLM"/>
    </source>
</evidence>
<dbReference type="RefSeq" id="WP_131356232.1">
    <property type="nucleotide sequence ID" value="NZ_SJKB01000004.1"/>
</dbReference>
<dbReference type="EMBL" id="SJKB01000004">
    <property type="protein sequence ID" value="TCC62263.1"/>
    <property type="molecule type" value="Genomic_DNA"/>
</dbReference>
<protein>
    <recommendedName>
        <fullName evidence="4">YncE family protein</fullName>
    </recommendedName>
</protein>
<dbReference type="Gene3D" id="2.130.10.10">
    <property type="entry name" value="YVTN repeat-like/Quinoprotein amine dehydrogenase"/>
    <property type="match status" value="1"/>
</dbReference>
<dbReference type="InterPro" id="IPR015943">
    <property type="entry name" value="WD40/YVTN_repeat-like_dom_sf"/>
</dbReference>
<feature type="chain" id="PRO_5020995063" description="YncE family protein" evidence="1">
    <location>
        <begin position="29"/>
        <end position="638"/>
    </location>
</feature>
<keyword evidence="1" id="KW-0732">Signal</keyword>
<organism evidence="2 3">
    <name type="scientific">Kribbella pittospori</name>
    <dbReference type="NCBI Taxonomy" id="722689"/>
    <lineage>
        <taxon>Bacteria</taxon>
        <taxon>Bacillati</taxon>
        <taxon>Actinomycetota</taxon>
        <taxon>Actinomycetes</taxon>
        <taxon>Propionibacteriales</taxon>
        <taxon>Kribbellaceae</taxon>
        <taxon>Kribbella</taxon>
    </lineage>
</organism>
<evidence type="ECO:0000313" key="2">
    <source>
        <dbReference type="EMBL" id="TCC62263.1"/>
    </source>
</evidence>
<dbReference type="InterPro" id="IPR011047">
    <property type="entry name" value="Quinoprotein_ADH-like_sf"/>
</dbReference>
<reference evidence="2 3" key="1">
    <citation type="submission" date="2019-02" db="EMBL/GenBank/DDBJ databases">
        <title>Kribbella capetownensis sp. nov. and Kribbella speibonae sp. nov., isolated from soil.</title>
        <authorList>
            <person name="Curtis S.M."/>
            <person name="Norton I."/>
            <person name="Everest G.J."/>
            <person name="Meyers P.R."/>
        </authorList>
    </citation>
    <scope>NUCLEOTIDE SEQUENCE [LARGE SCALE GENOMIC DNA]</scope>
    <source>
        <strain evidence="2 3">NRRL B-24813</strain>
    </source>
</reference>
<dbReference type="SUPFAM" id="SSF50998">
    <property type="entry name" value="Quinoprotein alcohol dehydrogenase-like"/>
    <property type="match status" value="1"/>
</dbReference>
<dbReference type="SUPFAM" id="SSF63825">
    <property type="entry name" value="YWTD domain"/>
    <property type="match status" value="1"/>
</dbReference>